<keyword evidence="8" id="KW-1185">Reference proteome</keyword>
<evidence type="ECO:0000256" key="2">
    <source>
        <dbReference type="ARBA" id="ARBA00022475"/>
    </source>
</evidence>
<sequence length="91" mass="10135">MTSTAQRATTIAWIVLCALTIGSWWLSPARAGAPAIPNVPITLAVVILGFIKCRLIIRHFMEVRTAPRWLRLATEGWLIALWGSTLAIYLY</sequence>
<dbReference type="eggNOG" id="ENOG5031F3I">
    <property type="taxonomic scope" value="Bacteria"/>
</dbReference>
<comment type="subcellular location">
    <subcellularLocation>
        <location evidence="1">Cell membrane</location>
        <topology evidence="1">Multi-pass membrane protein</topology>
    </subcellularLocation>
</comment>
<dbReference type="STRING" id="710685.MycrhN_1134"/>
<dbReference type="AlphaFoldDB" id="G8RV77"/>
<organism evidence="7 8">
    <name type="scientific">Mycolicibacterium rhodesiae (strain NBB3)</name>
    <name type="common">Mycobacterium rhodesiae</name>
    <dbReference type="NCBI Taxonomy" id="710685"/>
    <lineage>
        <taxon>Bacteria</taxon>
        <taxon>Bacillati</taxon>
        <taxon>Actinomycetota</taxon>
        <taxon>Actinomycetes</taxon>
        <taxon>Mycobacteriales</taxon>
        <taxon>Mycobacteriaceae</taxon>
        <taxon>Mycolicibacterium</taxon>
    </lineage>
</organism>
<evidence type="ECO:0000256" key="6">
    <source>
        <dbReference type="SAM" id="Phobius"/>
    </source>
</evidence>
<feature type="transmembrane region" description="Helical" evidence="6">
    <location>
        <begin position="41"/>
        <end position="57"/>
    </location>
</feature>
<evidence type="ECO:0000313" key="7">
    <source>
        <dbReference type="EMBL" id="AEV71758.1"/>
    </source>
</evidence>
<dbReference type="EMBL" id="CP003169">
    <property type="protein sequence ID" value="AEV71758.1"/>
    <property type="molecule type" value="Genomic_DNA"/>
</dbReference>
<dbReference type="InterPro" id="IPR005171">
    <property type="entry name" value="Cyt_c_oxidase_su4_prok"/>
</dbReference>
<name>G8RV77_MYCRN</name>
<dbReference type="RefSeq" id="WP_014209573.1">
    <property type="nucleotide sequence ID" value="NC_016604.1"/>
</dbReference>
<keyword evidence="3 6" id="KW-0812">Transmembrane</keyword>
<dbReference type="Proteomes" id="UP000005442">
    <property type="component" value="Chromosome"/>
</dbReference>
<evidence type="ECO:0000256" key="5">
    <source>
        <dbReference type="ARBA" id="ARBA00023136"/>
    </source>
</evidence>
<evidence type="ECO:0000256" key="3">
    <source>
        <dbReference type="ARBA" id="ARBA00022692"/>
    </source>
</evidence>
<dbReference type="OrthoDB" id="8595054at2"/>
<dbReference type="PATRIC" id="fig|710685.3.peg.1143"/>
<keyword evidence="4 6" id="KW-1133">Transmembrane helix</keyword>
<dbReference type="Pfam" id="PF03626">
    <property type="entry name" value="COX4_pro"/>
    <property type="match status" value="1"/>
</dbReference>
<evidence type="ECO:0000256" key="1">
    <source>
        <dbReference type="ARBA" id="ARBA00004651"/>
    </source>
</evidence>
<keyword evidence="5 6" id="KW-0472">Membrane</keyword>
<keyword evidence="2" id="KW-1003">Cell membrane</keyword>
<dbReference type="GO" id="GO:0005886">
    <property type="term" value="C:plasma membrane"/>
    <property type="evidence" value="ECO:0007669"/>
    <property type="project" value="UniProtKB-SubCell"/>
</dbReference>
<accession>G8RV77</accession>
<protein>
    <recommendedName>
        <fullName evidence="9">Prokaryotic cytochrome C oxidase subunit IV family protein</fullName>
    </recommendedName>
</protein>
<feature type="transmembrane region" description="Helical" evidence="6">
    <location>
        <begin position="69"/>
        <end position="90"/>
    </location>
</feature>
<reference evidence="7 8" key="1">
    <citation type="submission" date="2011-12" db="EMBL/GenBank/DDBJ databases">
        <title>Complete sequence of Mycobacterium rhodesiae NBB3.</title>
        <authorList>
            <consortium name="US DOE Joint Genome Institute"/>
            <person name="Lucas S."/>
            <person name="Han J."/>
            <person name="Lapidus A."/>
            <person name="Cheng J.-F."/>
            <person name="Goodwin L."/>
            <person name="Pitluck S."/>
            <person name="Peters L."/>
            <person name="Mikhailova N."/>
            <person name="Gu W."/>
            <person name="Detter J.C."/>
            <person name="Han C."/>
            <person name="Tapia R."/>
            <person name="Land M."/>
            <person name="Hauser L."/>
            <person name="Kyrpides N."/>
            <person name="Ivanova N."/>
            <person name="Pagani I."/>
            <person name="Mattes T."/>
            <person name="Holmes A."/>
            <person name="Rutledge P."/>
            <person name="Paulsen I."/>
            <person name="Coleman N."/>
            <person name="Woyke T."/>
        </authorList>
    </citation>
    <scope>NUCLEOTIDE SEQUENCE [LARGE SCALE GENOMIC DNA]</scope>
    <source>
        <strain evidence="7 8">NBB3</strain>
    </source>
</reference>
<dbReference type="HOGENOM" id="CLU_175439_0_0_11"/>
<evidence type="ECO:0000313" key="8">
    <source>
        <dbReference type="Proteomes" id="UP000005442"/>
    </source>
</evidence>
<dbReference type="KEGG" id="mrh:MycrhN_1134"/>
<evidence type="ECO:0000256" key="4">
    <source>
        <dbReference type="ARBA" id="ARBA00022989"/>
    </source>
</evidence>
<proteinExistence type="predicted"/>
<gene>
    <name evidence="7" type="ordered locus">MycrhN_1134</name>
</gene>
<evidence type="ECO:0008006" key="9">
    <source>
        <dbReference type="Google" id="ProtNLM"/>
    </source>
</evidence>